<protein>
    <submittedName>
        <fullName evidence="2">Uncharacterized protein</fullName>
    </submittedName>
</protein>
<evidence type="ECO:0000313" key="3">
    <source>
        <dbReference type="Proteomes" id="UP000326837"/>
    </source>
</evidence>
<reference evidence="3" key="1">
    <citation type="submission" date="2019-10" db="EMBL/GenBank/DDBJ databases">
        <title>Lacipirellula parvula gen. nov., sp. nov., representing a lineage of planctomycetes widespread in freshwater anoxic habitats, and description of the family Lacipirellulaceae.</title>
        <authorList>
            <person name="Dedysh S.N."/>
            <person name="Kulichevskaya I.S."/>
            <person name="Beletsky A.V."/>
            <person name="Rakitin A.L."/>
            <person name="Mardanov A.V."/>
            <person name="Ivanova A.A."/>
            <person name="Saltykova V.X."/>
            <person name="Rijpstra W.I.C."/>
            <person name="Sinninghe Damste J.S."/>
            <person name="Ravin N.V."/>
        </authorList>
    </citation>
    <scope>NUCLEOTIDE SEQUENCE [LARGE SCALE GENOMIC DNA]</scope>
    <source>
        <strain evidence="3">PX69</strain>
    </source>
</reference>
<feature type="chain" id="PRO_5024799482" evidence="1">
    <location>
        <begin position="23"/>
        <end position="374"/>
    </location>
</feature>
<dbReference type="AlphaFoldDB" id="A0A5K7XBT8"/>
<gene>
    <name evidence="2" type="ORF">PLANPX_3109</name>
</gene>
<accession>A0A5K7XBT8</accession>
<name>A0A5K7XBT8_9BACT</name>
<dbReference type="RefSeq" id="WP_152099249.1">
    <property type="nucleotide sequence ID" value="NZ_AP021861.1"/>
</dbReference>
<dbReference type="Proteomes" id="UP000326837">
    <property type="component" value="Chromosome"/>
</dbReference>
<dbReference type="EMBL" id="AP021861">
    <property type="protein sequence ID" value="BBO33497.1"/>
    <property type="molecule type" value="Genomic_DNA"/>
</dbReference>
<evidence type="ECO:0000313" key="2">
    <source>
        <dbReference type="EMBL" id="BBO33497.1"/>
    </source>
</evidence>
<keyword evidence="3" id="KW-1185">Reference proteome</keyword>
<dbReference type="InterPro" id="IPR007825">
    <property type="entry name" value="Major_OMP_Legionella"/>
</dbReference>
<keyword evidence="1" id="KW-0732">Signal</keyword>
<proteinExistence type="predicted"/>
<organism evidence="2 3">
    <name type="scientific">Lacipirellula parvula</name>
    <dbReference type="NCBI Taxonomy" id="2650471"/>
    <lineage>
        <taxon>Bacteria</taxon>
        <taxon>Pseudomonadati</taxon>
        <taxon>Planctomycetota</taxon>
        <taxon>Planctomycetia</taxon>
        <taxon>Pirellulales</taxon>
        <taxon>Lacipirellulaceae</taxon>
        <taxon>Lacipirellula</taxon>
    </lineage>
</organism>
<dbReference type="KEGG" id="lpav:PLANPX_3109"/>
<dbReference type="Pfam" id="PF05150">
    <property type="entry name" value="Legionella_OMP"/>
    <property type="match status" value="1"/>
</dbReference>
<evidence type="ECO:0000256" key="1">
    <source>
        <dbReference type="SAM" id="SignalP"/>
    </source>
</evidence>
<sequence>MARFSRWSLGLLLASAAGSAAAAADAPATVEQGFVDPASYGATYQATALAGQLQKPAAECYNRLEFSAALLYLQPIADNLEYGTQVTPLPAPSPHWVNQGVDPGLSPAFNVGLRYIVPENGNDVRLSWTHLNADGNDSFTADAQQFAGPPYEIGPDSNLYNVAQGNVEFEYDSVNLEVGHLLTDNSPAQVRVFGGLQYARISEELTGSFASFDGSYLSTNTNSSLFNGVGPRLGMEAGVVKGRFDLLGQIAGSALVGRQENQLDFAAISPDLPGLGITPPNRQSISSPDATRVVPAIDSKLGAGLTIPMQGGSILRIEAGYQAAVYINAISQYAISDVVVPPNVQGIGVFLESAYHLHNNFAVHGPYASASWAY</sequence>
<feature type="signal peptide" evidence="1">
    <location>
        <begin position="1"/>
        <end position="22"/>
    </location>
</feature>